<proteinExistence type="predicted"/>
<keyword evidence="4" id="KW-1185">Reference proteome</keyword>
<name>A0ABS3TES5_9BACT</name>
<gene>
    <name evidence="3" type="primary">traJ</name>
    <name evidence="3" type="ORF">J4D97_16010</name>
</gene>
<dbReference type="Pfam" id="PF07863">
    <property type="entry name" value="CtnDOT_TraJ"/>
    <property type="match status" value="1"/>
</dbReference>
<evidence type="ECO:0000313" key="4">
    <source>
        <dbReference type="Proteomes" id="UP000670527"/>
    </source>
</evidence>
<dbReference type="RefSeq" id="WP_208308432.1">
    <property type="nucleotide sequence ID" value="NZ_JAGETX010000009.1"/>
</dbReference>
<evidence type="ECO:0000256" key="1">
    <source>
        <dbReference type="SAM" id="Phobius"/>
    </source>
</evidence>
<evidence type="ECO:0000313" key="3">
    <source>
        <dbReference type="EMBL" id="MBO3272163.1"/>
    </source>
</evidence>
<dbReference type="InterPro" id="IPR012424">
    <property type="entry name" value="Conjugative_transposon_TraJ_C"/>
</dbReference>
<feature type="transmembrane region" description="Helical" evidence="1">
    <location>
        <begin position="73"/>
        <end position="93"/>
    </location>
</feature>
<keyword evidence="1" id="KW-1133">Transmembrane helix</keyword>
<comment type="caution">
    <text evidence="3">The sequence shown here is derived from an EMBL/GenBank/DDBJ whole genome shotgun (WGS) entry which is preliminary data.</text>
</comment>
<reference evidence="3 4" key="1">
    <citation type="submission" date="2021-03" db="EMBL/GenBank/DDBJ databases">
        <authorList>
            <person name="Kim M.K."/>
        </authorList>
    </citation>
    <scope>NUCLEOTIDE SEQUENCE [LARGE SCALE GENOMIC DNA]</scope>
    <source>
        <strain evidence="3 4">BT507</strain>
    </source>
</reference>
<evidence type="ECO:0000259" key="2">
    <source>
        <dbReference type="Pfam" id="PF07863"/>
    </source>
</evidence>
<dbReference type="NCBIfam" id="TIGR03782">
    <property type="entry name" value="Bac_Flav_CT_J"/>
    <property type="match status" value="1"/>
</dbReference>
<sequence>MLLALLLQVSTTYASLQKLLDSLYTEMLPLVSDMMLFGRALAGLGALIYISSRVYGHMARAESIDFLPLLRPIGIGMAIAFFPGVLAIFNGVLGGLTNFTDAMVNQQNAQIVVLMAQKQTAMNARPENAAFVSDEAFERELEGKSVLDFGKDGAAALYLDKFSYDVKSSFRNWIKNVLELSHYAASLVLNTIRTFFLIILSIIGPLSFGFAVWPGFEGTLNNWIARYVNVFLWLPVANIFGAMIGKIQIMMLQLDISQIQSGGSIEQADMGYLIFLIIAIAGYFTVPSVAGWIVASSGMSGAIKTVQQVGSTGASLAGAATGNVAGRAASMGAAMAAGSAPPPPSLGAATNSAYKNTAV</sequence>
<feature type="transmembrane region" description="Helical" evidence="1">
    <location>
        <begin position="195"/>
        <end position="216"/>
    </location>
</feature>
<feature type="transmembrane region" description="Helical" evidence="1">
    <location>
        <begin position="30"/>
        <end position="52"/>
    </location>
</feature>
<dbReference type="Proteomes" id="UP000670527">
    <property type="component" value="Unassembled WGS sequence"/>
</dbReference>
<accession>A0ABS3TES5</accession>
<keyword evidence="1" id="KW-0472">Membrane</keyword>
<feature type="domain" description="Conjugative transposon TraJ C-terminal" evidence="2">
    <location>
        <begin position="14"/>
        <end position="334"/>
    </location>
</feature>
<protein>
    <submittedName>
        <fullName evidence="3">Conjugative transposon protein TraJ</fullName>
    </submittedName>
</protein>
<organism evidence="3 4">
    <name type="scientific">Hymenobacter defluvii</name>
    <dbReference type="NCBI Taxonomy" id="2054411"/>
    <lineage>
        <taxon>Bacteria</taxon>
        <taxon>Pseudomonadati</taxon>
        <taxon>Bacteroidota</taxon>
        <taxon>Cytophagia</taxon>
        <taxon>Cytophagales</taxon>
        <taxon>Hymenobacteraceae</taxon>
        <taxon>Hymenobacter</taxon>
    </lineage>
</organism>
<dbReference type="EMBL" id="JAGETX010000009">
    <property type="protein sequence ID" value="MBO3272163.1"/>
    <property type="molecule type" value="Genomic_DNA"/>
</dbReference>
<dbReference type="InterPro" id="IPR022393">
    <property type="entry name" value="Conjugative_transposon_TraJ"/>
</dbReference>
<keyword evidence="1" id="KW-0812">Transmembrane</keyword>
<feature type="transmembrane region" description="Helical" evidence="1">
    <location>
        <begin position="272"/>
        <end position="295"/>
    </location>
</feature>
<feature type="transmembrane region" description="Helical" evidence="1">
    <location>
        <begin position="228"/>
        <end position="252"/>
    </location>
</feature>